<evidence type="ECO:0000256" key="3">
    <source>
        <dbReference type="ARBA" id="ARBA00022980"/>
    </source>
</evidence>
<organism evidence="9 10">
    <name type="scientific">Ursus americanus</name>
    <name type="common">American black bear</name>
    <name type="synonym">Euarctos americanus</name>
    <dbReference type="NCBI Taxonomy" id="9643"/>
    <lineage>
        <taxon>Eukaryota</taxon>
        <taxon>Metazoa</taxon>
        <taxon>Chordata</taxon>
        <taxon>Craniata</taxon>
        <taxon>Vertebrata</taxon>
        <taxon>Euteleostomi</taxon>
        <taxon>Mammalia</taxon>
        <taxon>Eutheria</taxon>
        <taxon>Laurasiatheria</taxon>
        <taxon>Carnivora</taxon>
        <taxon>Caniformia</taxon>
        <taxon>Ursidae</taxon>
        <taxon>Ursus</taxon>
    </lineage>
</organism>
<accession>A0A452QFT0</accession>
<dbReference type="GO" id="GO:1990904">
    <property type="term" value="C:ribonucleoprotein complex"/>
    <property type="evidence" value="ECO:0007669"/>
    <property type="project" value="UniProtKB-KW"/>
</dbReference>
<proteinExistence type="inferred from homology"/>
<protein>
    <recommendedName>
        <fullName evidence="5">Small ribosomal subunit protein uS12</fullName>
    </recommendedName>
    <alternativeName>
        <fullName evidence="6">40S ribosomal protein S23</fullName>
    </alternativeName>
</protein>
<name>A0A452QFT0_URSAM</name>
<evidence type="ECO:0000256" key="7">
    <source>
        <dbReference type="ARBA" id="ARBA00046579"/>
    </source>
</evidence>
<dbReference type="Ensembl" id="ENSUAMT00000004251.1">
    <property type="protein sequence ID" value="ENSUAMP00000003732.1"/>
    <property type="gene ID" value="ENSUAMG00000003445.1"/>
</dbReference>
<dbReference type="PIRSF" id="PIRSF002133">
    <property type="entry name" value="Ribosomal_S12/S23"/>
    <property type="match status" value="1"/>
</dbReference>
<dbReference type="GO" id="GO:0003735">
    <property type="term" value="F:structural constituent of ribosome"/>
    <property type="evidence" value="ECO:0007669"/>
    <property type="project" value="InterPro"/>
</dbReference>
<keyword evidence="4 8" id="KW-0687">Ribonucleoprotein</keyword>
<dbReference type="PANTHER" id="PTHR11652">
    <property type="entry name" value="30S RIBOSOMAL PROTEIN S12 FAMILY MEMBER"/>
    <property type="match status" value="1"/>
</dbReference>
<evidence type="ECO:0000256" key="2">
    <source>
        <dbReference type="ARBA" id="ARBA00005657"/>
    </source>
</evidence>
<evidence type="ECO:0000256" key="1">
    <source>
        <dbReference type="ARBA" id="ARBA00004427"/>
    </source>
</evidence>
<dbReference type="STRING" id="9643.ENSUAMP00000003732"/>
<dbReference type="Pfam" id="PF00164">
    <property type="entry name" value="Ribosom_S12_S23"/>
    <property type="match status" value="1"/>
</dbReference>
<dbReference type="OMA" id="RWHEKQY"/>
<dbReference type="Gene3D" id="2.40.50.140">
    <property type="entry name" value="Nucleic acid-binding proteins"/>
    <property type="match status" value="1"/>
</dbReference>
<dbReference type="SUPFAM" id="SSF50249">
    <property type="entry name" value="Nucleic acid-binding proteins"/>
    <property type="match status" value="1"/>
</dbReference>
<reference evidence="10" key="1">
    <citation type="submission" date="2016-06" db="EMBL/GenBank/DDBJ databases">
        <title>De novo assembly and RNA-Seq shows season-dependent expression and editing in black bear kidneys.</title>
        <authorList>
            <person name="Korstanje R."/>
            <person name="Srivastava A."/>
            <person name="Sarsani V.K."/>
            <person name="Sheehan S.M."/>
            <person name="Seger R.L."/>
            <person name="Barter M.E."/>
            <person name="Lindqvist C."/>
            <person name="Brody L.C."/>
            <person name="Mullikin J.C."/>
        </authorList>
    </citation>
    <scope>NUCLEOTIDE SEQUENCE [LARGE SCALE GENOMIC DNA]</scope>
</reference>
<evidence type="ECO:0000256" key="4">
    <source>
        <dbReference type="ARBA" id="ARBA00023274"/>
    </source>
</evidence>
<dbReference type="GO" id="GO:0005791">
    <property type="term" value="C:rough endoplasmic reticulum"/>
    <property type="evidence" value="ECO:0007669"/>
    <property type="project" value="UniProtKB-SubCell"/>
</dbReference>
<dbReference type="InterPro" id="IPR006032">
    <property type="entry name" value="Ribosomal_uS12"/>
</dbReference>
<reference evidence="9" key="2">
    <citation type="submission" date="2025-08" db="UniProtKB">
        <authorList>
            <consortium name="Ensembl"/>
        </authorList>
    </citation>
    <scope>IDENTIFICATION</scope>
</reference>
<dbReference type="GO" id="GO:0022626">
    <property type="term" value="C:cytosolic ribosome"/>
    <property type="evidence" value="ECO:0007669"/>
    <property type="project" value="UniProtKB-ARBA"/>
</dbReference>
<dbReference type="AlphaFoldDB" id="A0A452QFT0"/>
<evidence type="ECO:0000313" key="9">
    <source>
        <dbReference type="Ensembl" id="ENSUAMP00000003732.1"/>
    </source>
</evidence>
<dbReference type="InterPro" id="IPR012340">
    <property type="entry name" value="NA-bd_OB-fold"/>
</dbReference>
<evidence type="ECO:0000256" key="5">
    <source>
        <dbReference type="ARBA" id="ARBA00035161"/>
    </source>
</evidence>
<evidence type="ECO:0000313" key="10">
    <source>
        <dbReference type="Proteomes" id="UP000291022"/>
    </source>
</evidence>
<comment type="subunit">
    <text evidence="7">Component of the 40S small ribosomal subunit. Part of the small subunit (SSU) processome, composed of more than 70 proteins and the RNA chaperone small nucleolar RNA (snoRNA) U3.</text>
</comment>
<evidence type="ECO:0000256" key="8">
    <source>
        <dbReference type="RuleBase" id="RU003622"/>
    </source>
</evidence>
<dbReference type="GeneTree" id="ENSGT00550000074784"/>
<reference evidence="9" key="3">
    <citation type="submission" date="2025-09" db="UniProtKB">
        <authorList>
            <consortium name="Ensembl"/>
        </authorList>
    </citation>
    <scope>IDENTIFICATION</scope>
</reference>
<sequence length="127" mass="14167">MGKCYSLYRRWHEKQYKKAHLGTALKANPFGGSSHAKGIVLEKVEVEAKQLNSAIRKCIRVQLIKNGQKITAFVPNGCCLNFIEENDEVLVASFDCKGHAVSDTPGVCFKGNTFNEYQSLTERPCTL</sequence>
<keyword evidence="10" id="KW-1185">Reference proteome</keyword>
<comment type="similarity">
    <text evidence="2 8">Belongs to the universal ribosomal protein uS12 family.</text>
</comment>
<keyword evidence="3 8" id="KW-0689">Ribosomal protein</keyword>
<dbReference type="FunFam" id="2.40.50.140:FF:000007">
    <property type="entry name" value="40S ribosomal protein S23"/>
    <property type="match status" value="1"/>
</dbReference>
<evidence type="ECO:0000256" key="6">
    <source>
        <dbReference type="ARBA" id="ARBA00035463"/>
    </source>
</evidence>
<comment type="subcellular location">
    <subcellularLocation>
        <location evidence="1">Rough endoplasmic reticulum</location>
    </subcellularLocation>
</comment>
<dbReference type="Proteomes" id="UP000291022">
    <property type="component" value="Unassembled WGS sequence"/>
</dbReference>
<dbReference type="GO" id="GO:0006412">
    <property type="term" value="P:translation"/>
    <property type="evidence" value="ECO:0007669"/>
    <property type="project" value="InterPro"/>
</dbReference>